<name>A0A9N7YJS5_PLEPL</name>
<accession>A0A9N7YJS5</accession>
<gene>
    <name evidence="1" type="ORF">PLEPLA_LOCUS17505</name>
</gene>
<dbReference type="AlphaFoldDB" id="A0A9N7YJS5"/>
<keyword evidence="2" id="KW-1185">Reference proteome</keyword>
<protein>
    <submittedName>
        <fullName evidence="1">Uncharacterized protein</fullName>
    </submittedName>
</protein>
<organism evidence="1 2">
    <name type="scientific">Pleuronectes platessa</name>
    <name type="common">European plaice</name>
    <dbReference type="NCBI Taxonomy" id="8262"/>
    <lineage>
        <taxon>Eukaryota</taxon>
        <taxon>Metazoa</taxon>
        <taxon>Chordata</taxon>
        <taxon>Craniata</taxon>
        <taxon>Vertebrata</taxon>
        <taxon>Euteleostomi</taxon>
        <taxon>Actinopterygii</taxon>
        <taxon>Neopterygii</taxon>
        <taxon>Teleostei</taxon>
        <taxon>Neoteleostei</taxon>
        <taxon>Acanthomorphata</taxon>
        <taxon>Carangaria</taxon>
        <taxon>Pleuronectiformes</taxon>
        <taxon>Pleuronectoidei</taxon>
        <taxon>Pleuronectidae</taxon>
        <taxon>Pleuronectes</taxon>
    </lineage>
</organism>
<dbReference type="EMBL" id="CADEAL010001147">
    <property type="protein sequence ID" value="CAB1429527.1"/>
    <property type="molecule type" value="Genomic_DNA"/>
</dbReference>
<reference evidence="1" key="1">
    <citation type="submission" date="2020-03" db="EMBL/GenBank/DDBJ databases">
        <authorList>
            <person name="Weist P."/>
        </authorList>
    </citation>
    <scope>NUCLEOTIDE SEQUENCE</scope>
</reference>
<sequence length="173" mass="19116">MHHIITTTQQPELHRLPTHPSCLVYSRSSLINLWWLNRNHSPALTEDAERKPSRSSSTAADETGVAILLLLLLAGLHILRGPSRASHPTGGRERASPVRASGLVVPATSAHLNLDAAAGAQHWPREEGGDGVRVAFRYRDSVRQLVTERRRALFARRWERSEECASAAGCSHR</sequence>
<dbReference type="Proteomes" id="UP001153269">
    <property type="component" value="Unassembled WGS sequence"/>
</dbReference>
<comment type="caution">
    <text evidence="1">The sequence shown here is derived from an EMBL/GenBank/DDBJ whole genome shotgun (WGS) entry which is preliminary data.</text>
</comment>
<evidence type="ECO:0000313" key="2">
    <source>
        <dbReference type="Proteomes" id="UP001153269"/>
    </source>
</evidence>
<evidence type="ECO:0000313" key="1">
    <source>
        <dbReference type="EMBL" id="CAB1429527.1"/>
    </source>
</evidence>
<proteinExistence type="predicted"/>